<dbReference type="Proteomes" id="UP000574067">
    <property type="component" value="Unassembled WGS sequence"/>
</dbReference>
<proteinExistence type="predicted"/>
<dbReference type="PROSITE" id="PS50887">
    <property type="entry name" value="GGDEF"/>
    <property type="match status" value="1"/>
</dbReference>
<evidence type="ECO:0000313" key="6">
    <source>
        <dbReference type="Proteomes" id="UP000574067"/>
    </source>
</evidence>
<dbReference type="InterPro" id="IPR000700">
    <property type="entry name" value="PAS-assoc_C"/>
</dbReference>
<dbReference type="InterPro" id="IPR029787">
    <property type="entry name" value="Nucleotide_cyclase"/>
</dbReference>
<evidence type="ECO:0000259" key="2">
    <source>
        <dbReference type="PROSITE" id="PS50112"/>
    </source>
</evidence>
<dbReference type="CDD" id="cd00130">
    <property type="entry name" value="PAS"/>
    <property type="match status" value="1"/>
</dbReference>
<dbReference type="PROSITE" id="PS50112">
    <property type="entry name" value="PAS"/>
    <property type="match status" value="1"/>
</dbReference>
<evidence type="ECO:0000259" key="4">
    <source>
        <dbReference type="PROSITE" id="PS50887"/>
    </source>
</evidence>
<dbReference type="FunFam" id="3.30.70.270:FF:000001">
    <property type="entry name" value="Diguanylate cyclase domain protein"/>
    <property type="match status" value="1"/>
</dbReference>
<evidence type="ECO:0000256" key="1">
    <source>
        <dbReference type="SAM" id="Phobius"/>
    </source>
</evidence>
<evidence type="ECO:0000313" key="5">
    <source>
        <dbReference type="EMBL" id="NML16604.1"/>
    </source>
</evidence>
<dbReference type="EMBL" id="JABBFW010000011">
    <property type="protein sequence ID" value="NML16604.1"/>
    <property type="molecule type" value="Genomic_DNA"/>
</dbReference>
<feature type="transmembrane region" description="Helical" evidence="1">
    <location>
        <begin position="292"/>
        <end position="313"/>
    </location>
</feature>
<dbReference type="PROSITE" id="PS50113">
    <property type="entry name" value="PAC"/>
    <property type="match status" value="1"/>
</dbReference>
<dbReference type="GO" id="GO:0003824">
    <property type="term" value="F:catalytic activity"/>
    <property type="evidence" value="ECO:0007669"/>
    <property type="project" value="UniProtKB-ARBA"/>
</dbReference>
<feature type="domain" description="PAC" evidence="3">
    <location>
        <begin position="527"/>
        <end position="579"/>
    </location>
</feature>
<reference evidence="5 6" key="1">
    <citation type="submission" date="2020-04" db="EMBL/GenBank/DDBJ databases">
        <title>Azohydromonas sp. isolated from soil.</title>
        <authorList>
            <person name="Dahal R.H."/>
        </authorList>
    </citation>
    <scope>NUCLEOTIDE SEQUENCE [LARGE SCALE GENOMIC DNA]</scope>
    <source>
        <strain evidence="5 6">G-1-1-14</strain>
    </source>
</reference>
<dbReference type="RefSeq" id="WP_169161511.1">
    <property type="nucleotide sequence ID" value="NZ_JABBFW010000011.1"/>
</dbReference>
<dbReference type="SMART" id="SM00086">
    <property type="entry name" value="PAC"/>
    <property type="match status" value="1"/>
</dbReference>
<dbReference type="PANTHER" id="PTHR46663">
    <property type="entry name" value="DIGUANYLATE CYCLASE DGCT-RELATED"/>
    <property type="match status" value="1"/>
</dbReference>
<dbReference type="InterPro" id="IPR035965">
    <property type="entry name" value="PAS-like_dom_sf"/>
</dbReference>
<feature type="domain" description="GGDEF" evidence="4">
    <location>
        <begin position="611"/>
        <end position="746"/>
    </location>
</feature>
<dbReference type="InterPro" id="IPR000014">
    <property type="entry name" value="PAS"/>
</dbReference>
<dbReference type="PANTHER" id="PTHR46663:SF3">
    <property type="entry name" value="SLL0267 PROTEIN"/>
    <property type="match status" value="1"/>
</dbReference>
<comment type="caution">
    <text evidence="5">The sequence shown here is derived from an EMBL/GenBank/DDBJ whole genome shotgun (WGS) entry which is preliminary data.</text>
</comment>
<dbReference type="SMART" id="SM00267">
    <property type="entry name" value="GGDEF"/>
    <property type="match status" value="1"/>
</dbReference>
<keyword evidence="1" id="KW-0812">Transmembrane</keyword>
<sequence length="751" mass="81430">MRVKWSRLADVSIVAAIVLVALAALGALVYHRQRLEQDQLAAHRQMAVQEARHNGHLFGQTLNTVELSLRGLLQAEAQGMAAPAREQRLRELLHNAPHLRSLSLVDAGGTVVASSNPANLGARVDLHAFLPEAEAVEPVLRLGAARAGRDLADGRAPAGDGAAGDPGFVPVALGDGRGRLSALATLNMDFFLNRLMSRDAEPPCVVDLLRYDGAPLLSTRESEPPAWRAANLELVRRWHEGAEIGTLVQPMEGLGPWITAYRGDRTRPFAVVARVEQAQALAGARDEARRQALVVLPLVLLAAGGLLAGYRLFRGATLRRMQDHAEQAEHLGRLLDALPASVLLFGADGGPRGVNQAWRAMARGSALAEPPEGLHLDTLAGLLQPDEDEGAGLREGIEDVLAGRHEAFEGIFRTAVPHGPRWFRILVRPLYCAGERCALVLQLDVTDQRRNAEELRLASRVFAINAEAIVITDAANRIVSVNPAFTRITGYTAEEVLGHTPSLLGSGEHDAAFFQALWHELLTAGTWAGEIVNRRKDGEAYTAWQVITVDRDAEGRPRHYVGVFQDISARKRQERELQRLATTDALTGVLNRRAFLDELGQELARFRRHGRAGALLMLDLDHFKQVNDRHGHAVGDAVLVRLCMVLRERLRRTDHVGRLGGEEFAVLLPETGVEEAWALAQALRQAVAAQRVPTADAAVAVGVTVSIGLAPFRPGETDPAPLLVRADEALYQAKAQGRDRVVRVAEAAAGA</sequence>
<keyword evidence="6" id="KW-1185">Reference proteome</keyword>
<gene>
    <name evidence="5" type="ORF">HHL10_16600</name>
</gene>
<dbReference type="InterPro" id="IPR000160">
    <property type="entry name" value="GGDEF_dom"/>
</dbReference>
<dbReference type="InterPro" id="IPR043128">
    <property type="entry name" value="Rev_trsase/Diguanyl_cyclase"/>
</dbReference>
<keyword evidence="1" id="KW-1133">Transmembrane helix</keyword>
<dbReference type="Gene3D" id="3.30.450.20">
    <property type="entry name" value="PAS domain"/>
    <property type="match status" value="3"/>
</dbReference>
<dbReference type="Pfam" id="PF08448">
    <property type="entry name" value="PAS_4"/>
    <property type="match status" value="1"/>
</dbReference>
<dbReference type="NCBIfam" id="TIGR00229">
    <property type="entry name" value="sensory_box"/>
    <property type="match status" value="1"/>
</dbReference>
<protein>
    <submittedName>
        <fullName evidence="5">Diguanylate cyclase</fullName>
    </submittedName>
</protein>
<dbReference type="CDD" id="cd01949">
    <property type="entry name" value="GGDEF"/>
    <property type="match status" value="1"/>
</dbReference>
<dbReference type="Gene3D" id="3.30.70.270">
    <property type="match status" value="1"/>
</dbReference>
<dbReference type="InterPro" id="IPR052163">
    <property type="entry name" value="DGC-Regulatory_Protein"/>
</dbReference>
<name>A0A848FAP7_9BURK</name>
<dbReference type="NCBIfam" id="TIGR00254">
    <property type="entry name" value="GGDEF"/>
    <property type="match status" value="1"/>
</dbReference>
<dbReference type="InterPro" id="IPR001610">
    <property type="entry name" value="PAC"/>
</dbReference>
<dbReference type="SUPFAM" id="SSF55073">
    <property type="entry name" value="Nucleotide cyclase"/>
    <property type="match status" value="1"/>
</dbReference>
<dbReference type="SMART" id="SM00091">
    <property type="entry name" value="PAS"/>
    <property type="match status" value="2"/>
</dbReference>
<organism evidence="5 6">
    <name type="scientific">Azohydromonas caseinilytica</name>
    <dbReference type="NCBI Taxonomy" id="2728836"/>
    <lineage>
        <taxon>Bacteria</taxon>
        <taxon>Pseudomonadati</taxon>
        <taxon>Pseudomonadota</taxon>
        <taxon>Betaproteobacteria</taxon>
        <taxon>Burkholderiales</taxon>
        <taxon>Sphaerotilaceae</taxon>
        <taxon>Azohydromonas</taxon>
    </lineage>
</organism>
<accession>A0A848FAP7</accession>
<feature type="domain" description="PAS" evidence="2">
    <location>
        <begin position="469"/>
        <end position="500"/>
    </location>
</feature>
<dbReference type="Pfam" id="PF00990">
    <property type="entry name" value="GGDEF"/>
    <property type="match status" value="1"/>
</dbReference>
<dbReference type="InterPro" id="IPR013656">
    <property type="entry name" value="PAS_4"/>
</dbReference>
<keyword evidence="1" id="KW-0472">Membrane</keyword>
<dbReference type="AlphaFoldDB" id="A0A848FAP7"/>
<dbReference type="Pfam" id="PF13426">
    <property type="entry name" value="PAS_9"/>
    <property type="match status" value="1"/>
</dbReference>
<evidence type="ECO:0000259" key="3">
    <source>
        <dbReference type="PROSITE" id="PS50113"/>
    </source>
</evidence>
<dbReference type="SUPFAM" id="SSF55785">
    <property type="entry name" value="PYP-like sensor domain (PAS domain)"/>
    <property type="match status" value="2"/>
</dbReference>